<dbReference type="RefSeq" id="WP_109742298.1">
    <property type="nucleotide sequence ID" value="NZ_QGGO01000006.1"/>
</dbReference>
<evidence type="ECO:0000256" key="1">
    <source>
        <dbReference type="PROSITE-ProRule" id="PRU00169"/>
    </source>
</evidence>
<comment type="caution">
    <text evidence="4">The sequence shown here is derived from an EMBL/GenBank/DDBJ whole genome shotgun (WGS) entry which is preliminary data.</text>
</comment>
<dbReference type="EMBL" id="QGGO01000006">
    <property type="protein sequence ID" value="PWK27655.1"/>
    <property type="molecule type" value="Genomic_DNA"/>
</dbReference>
<feature type="domain" description="Response regulatory" evidence="2">
    <location>
        <begin position="5"/>
        <end position="120"/>
    </location>
</feature>
<dbReference type="GO" id="GO:0003677">
    <property type="term" value="F:DNA binding"/>
    <property type="evidence" value="ECO:0007669"/>
    <property type="project" value="InterPro"/>
</dbReference>
<dbReference type="PROSITE" id="PS50930">
    <property type="entry name" value="HTH_LYTTR"/>
    <property type="match status" value="1"/>
</dbReference>
<dbReference type="InterPro" id="IPR011006">
    <property type="entry name" value="CheY-like_superfamily"/>
</dbReference>
<proteinExistence type="predicted"/>
<gene>
    <name evidence="4" type="ORF">LV89_01546</name>
</gene>
<keyword evidence="1" id="KW-0597">Phosphoprotein</keyword>
<protein>
    <submittedName>
        <fullName evidence="4">LytTR family two component transcriptional regulator</fullName>
    </submittedName>
</protein>
<sequence>MISYNCLVLEDTLGDQLAIEMILSEFPQIEATYVNSPKSFLQELPKKKYQMFIVDIILNDSLTGIDLIHSITDVSAWVIISSSMESRDYYEDYKSLKFNKFFIKKPIEEFVFKTNIESFLFNKQSAKAEGKKVVEDNFVMLKQGNYLHKVIHTEILFVETSDHATTVYTPKCKYTTYTSLKHFEELLKDLDFEKINRNTLVNMTEVKRINVKENFVEIDAHQIQISRGNRQFLIDKYTDKTV</sequence>
<feature type="domain" description="HTH LytTR-type" evidence="3">
    <location>
        <begin position="154"/>
        <end position="239"/>
    </location>
</feature>
<dbReference type="PANTHER" id="PTHR37299">
    <property type="entry name" value="TRANSCRIPTIONAL REGULATOR-RELATED"/>
    <property type="match status" value="1"/>
</dbReference>
<dbReference type="Gene3D" id="3.40.50.2300">
    <property type="match status" value="1"/>
</dbReference>
<reference evidence="4 5" key="1">
    <citation type="submission" date="2018-05" db="EMBL/GenBank/DDBJ databases">
        <title>Genomic Encyclopedia of Archaeal and Bacterial Type Strains, Phase II (KMG-II): from individual species to whole genera.</title>
        <authorList>
            <person name="Goeker M."/>
        </authorList>
    </citation>
    <scope>NUCLEOTIDE SEQUENCE [LARGE SCALE GENOMIC DNA]</scope>
    <source>
        <strain evidence="4 5">DSM 22214</strain>
    </source>
</reference>
<keyword evidence="5" id="KW-1185">Reference proteome</keyword>
<dbReference type="SUPFAM" id="SSF52172">
    <property type="entry name" value="CheY-like"/>
    <property type="match status" value="1"/>
</dbReference>
<evidence type="ECO:0000259" key="3">
    <source>
        <dbReference type="PROSITE" id="PS50930"/>
    </source>
</evidence>
<evidence type="ECO:0000259" key="2">
    <source>
        <dbReference type="PROSITE" id="PS50110"/>
    </source>
</evidence>
<dbReference type="SMART" id="SM00850">
    <property type="entry name" value="LytTR"/>
    <property type="match status" value="1"/>
</dbReference>
<feature type="modified residue" description="4-aspartylphosphate" evidence="1">
    <location>
        <position position="55"/>
    </location>
</feature>
<dbReference type="InterPro" id="IPR046947">
    <property type="entry name" value="LytR-like"/>
</dbReference>
<accession>A0A316EB41</accession>
<dbReference type="PROSITE" id="PS50110">
    <property type="entry name" value="RESPONSE_REGULATORY"/>
    <property type="match status" value="1"/>
</dbReference>
<dbReference type="Pfam" id="PF04397">
    <property type="entry name" value="LytTR"/>
    <property type="match status" value="1"/>
</dbReference>
<organism evidence="4 5">
    <name type="scientific">Arcicella aurantiaca</name>
    <dbReference type="NCBI Taxonomy" id="591202"/>
    <lineage>
        <taxon>Bacteria</taxon>
        <taxon>Pseudomonadati</taxon>
        <taxon>Bacteroidota</taxon>
        <taxon>Cytophagia</taxon>
        <taxon>Cytophagales</taxon>
        <taxon>Flectobacillaceae</taxon>
        <taxon>Arcicella</taxon>
    </lineage>
</organism>
<dbReference type="PANTHER" id="PTHR37299:SF1">
    <property type="entry name" value="STAGE 0 SPORULATION PROTEIN A HOMOLOG"/>
    <property type="match status" value="1"/>
</dbReference>
<dbReference type="Proteomes" id="UP000245489">
    <property type="component" value="Unassembled WGS sequence"/>
</dbReference>
<dbReference type="GO" id="GO:0000156">
    <property type="term" value="F:phosphorelay response regulator activity"/>
    <property type="evidence" value="ECO:0007669"/>
    <property type="project" value="InterPro"/>
</dbReference>
<dbReference type="InterPro" id="IPR007492">
    <property type="entry name" value="LytTR_DNA-bd_dom"/>
</dbReference>
<evidence type="ECO:0000313" key="5">
    <source>
        <dbReference type="Proteomes" id="UP000245489"/>
    </source>
</evidence>
<dbReference type="AlphaFoldDB" id="A0A316EB41"/>
<dbReference type="InterPro" id="IPR001789">
    <property type="entry name" value="Sig_transdc_resp-reg_receiver"/>
</dbReference>
<name>A0A316EB41_9BACT</name>
<dbReference type="Gene3D" id="2.40.50.1020">
    <property type="entry name" value="LytTr DNA-binding domain"/>
    <property type="match status" value="1"/>
</dbReference>
<dbReference type="OrthoDB" id="946432at2"/>
<evidence type="ECO:0000313" key="4">
    <source>
        <dbReference type="EMBL" id="PWK27655.1"/>
    </source>
</evidence>